<organism evidence="2 3">
    <name type="scientific">Desmophyllum pertusum</name>
    <dbReference type="NCBI Taxonomy" id="174260"/>
    <lineage>
        <taxon>Eukaryota</taxon>
        <taxon>Metazoa</taxon>
        <taxon>Cnidaria</taxon>
        <taxon>Anthozoa</taxon>
        <taxon>Hexacorallia</taxon>
        <taxon>Scleractinia</taxon>
        <taxon>Caryophylliina</taxon>
        <taxon>Caryophylliidae</taxon>
        <taxon>Desmophyllum</taxon>
    </lineage>
</organism>
<dbReference type="InterPro" id="IPR031777">
    <property type="entry name" value="Sortilin_C"/>
</dbReference>
<comment type="caution">
    <text evidence="2">The sequence shown here is derived from an EMBL/GenBank/DDBJ whole genome shotgun (WGS) entry which is preliminary data.</text>
</comment>
<evidence type="ECO:0000313" key="3">
    <source>
        <dbReference type="Proteomes" id="UP001163046"/>
    </source>
</evidence>
<keyword evidence="3" id="KW-1185">Reference proteome</keyword>
<protein>
    <submittedName>
        <fullName evidence="2">Sortilin- receptor</fullName>
    </submittedName>
</protein>
<dbReference type="GO" id="GO:0006892">
    <property type="term" value="P:post-Golgi vesicle-mediated transport"/>
    <property type="evidence" value="ECO:0007669"/>
    <property type="project" value="TreeGrafter"/>
</dbReference>
<dbReference type="PANTHER" id="PTHR12106:SF27">
    <property type="entry name" value="SORTILIN-RELATED RECEPTOR"/>
    <property type="match status" value="1"/>
</dbReference>
<dbReference type="AlphaFoldDB" id="A0A9X0D1Z7"/>
<dbReference type="OrthoDB" id="6772950at2759"/>
<dbReference type="Gene3D" id="2.10.70.80">
    <property type="match status" value="1"/>
</dbReference>
<dbReference type="GO" id="GO:0016020">
    <property type="term" value="C:membrane"/>
    <property type="evidence" value="ECO:0007669"/>
    <property type="project" value="TreeGrafter"/>
</dbReference>
<sequence>MKARTWLTYKFLNNSRLYVYGLLTEPGEQSAEFTIYGSYSGTHKWVVVQINLRKALGNPCHDDDYKPWIPSDEQNGTCLLGRKTIYERRIAHAHCYNGYDYDRPITHENCPMR</sequence>
<dbReference type="Pfam" id="PF15901">
    <property type="entry name" value="Sortilin_C"/>
    <property type="match status" value="1"/>
</dbReference>
<evidence type="ECO:0000313" key="2">
    <source>
        <dbReference type="EMBL" id="KAJ7384237.1"/>
    </source>
</evidence>
<dbReference type="Proteomes" id="UP001163046">
    <property type="component" value="Unassembled WGS sequence"/>
</dbReference>
<proteinExistence type="predicted"/>
<dbReference type="EMBL" id="MU825889">
    <property type="protein sequence ID" value="KAJ7384237.1"/>
    <property type="molecule type" value="Genomic_DNA"/>
</dbReference>
<feature type="domain" description="Sortilin C-terminal" evidence="1">
    <location>
        <begin position="24"/>
        <end position="111"/>
    </location>
</feature>
<dbReference type="GO" id="GO:0005794">
    <property type="term" value="C:Golgi apparatus"/>
    <property type="evidence" value="ECO:0007669"/>
    <property type="project" value="TreeGrafter"/>
</dbReference>
<accession>A0A9X0D1Z7</accession>
<name>A0A9X0D1Z7_9CNID</name>
<reference evidence="2" key="1">
    <citation type="submission" date="2023-01" db="EMBL/GenBank/DDBJ databases">
        <title>Genome assembly of the deep-sea coral Lophelia pertusa.</title>
        <authorList>
            <person name="Herrera S."/>
            <person name="Cordes E."/>
        </authorList>
    </citation>
    <scope>NUCLEOTIDE SEQUENCE</scope>
    <source>
        <strain evidence="2">USNM1676648</strain>
        <tissue evidence="2">Polyp</tissue>
    </source>
</reference>
<dbReference type="FunFam" id="2.10.70.80:FF:000002">
    <property type="entry name" value="Sortilin-related receptor isoform A"/>
    <property type="match status" value="1"/>
</dbReference>
<dbReference type="PANTHER" id="PTHR12106">
    <property type="entry name" value="SORTILIN RELATED"/>
    <property type="match status" value="1"/>
</dbReference>
<evidence type="ECO:0000259" key="1">
    <source>
        <dbReference type="Pfam" id="PF15901"/>
    </source>
</evidence>
<keyword evidence="2" id="KW-0675">Receptor</keyword>
<gene>
    <name evidence="2" type="primary">SORL1_5</name>
    <name evidence="2" type="ORF">OS493_022868</name>
</gene>
<dbReference type="InterPro" id="IPR050310">
    <property type="entry name" value="VPS10-sortilin"/>
</dbReference>